<dbReference type="InterPro" id="IPR036388">
    <property type="entry name" value="WH-like_DNA-bd_sf"/>
</dbReference>
<dbReference type="Gene3D" id="1.10.10.10">
    <property type="entry name" value="Winged helix-like DNA-binding domain superfamily/Winged helix DNA-binding domain"/>
    <property type="match status" value="1"/>
</dbReference>
<dbReference type="SUPFAM" id="SSF55781">
    <property type="entry name" value="GAF domain-like"/>
    <property type="match status" value="1"/>
</dbReference>
<keyword evidence="2" id="KW-0804">Transcription</keyword>
<dbReference type="Proteomes" id="UP000758168">
    <property type="component" value="Unassembled WGS sequence"/>
</dbReference>
<dbReference type="SMART" id="SM01012">
    <property type="entry name" value="ANTAR"/>
    <property type="match status" value="1"/>
</dbReference>
<keyword evidence="5" id="KW-1185">Reference proteome</keyword>
<sequence>MTAQTLAQAYADAAQRLAGRTDVLGNAVALLQDAAALLGGEAAGLLVRRADGGLELVACTSHRATELELYEKQERVGPCVEAISTGRLVAAGPDDLAARWDGVGRAVLDAGYRRVEAFPVFWHEDVLGALNVFRTSDDPLPPDGERTGATFATMAALLLARPADLSVGTVQQQVLEALESRVVVEQAKGVLSYLWKVDMEQAYRLLVQAAADQGRPLTEVATRILRDASRREDEPREP</sequence>
<evidence type="ECO:0000313" key="5">
    <source>
        <dbReference type="Proteomes" id="UP000758168"/>
    </source>
</evidence>
<dbReference type="InterPro" id="IPR012074">
    <property type="entry name" value="GAF_ANTAR"/>
</dbReference>
<evidence type="ECO:0000256" key="2">
    <source>
        <dbReference type="ARBA" id="ARBA00023163"/>
    </source>
</evidence>
<dbReference type="SUPFAM" id="SSF52172">
    <property type="entry name" value="CheY-like"/>
    <property type="match status" value="1"/>
</dbReference>
<dbReference type="RefSeq" id="WP_210054788.1">
    <property type="nucleotide sequence ID" value="NZ_BAAAMH010000013.1"/>
</dbReference>
<dbReference type="InterPro" id="IPR005561">
    <property type="entry name" value="ANTAR"/>
</dbReference>
<keyword evidence="1" id="KW-0805">Transcription regulation</keyword>
<dbReference type="Pfam" id="PF03861">
    <property type="entry name" value="ANTAR"/>
    <property type="match status" value="1"/>
</dbReference>
<reference evidence="4 5" key="1">
    <citation type="submission" date="2021-03" db="EMBL/GenBank/DDBJ databases">
        <title>Sequencing the genomes of 1000 actinobacteria strains.</title>
        <authorList>
            <person name="Klenk H.-P."/>
        </authorList>
    </citation>
    <scope>NUCLEOTIDE SEQUENCE [LARGE SCALE GENOMIC DNA]</scope>
    <source>
        <strain evidence="4 5">DSM 12936</strain>
    </source>
</reference>
<dbReference type="InterPro" id="IPR029016">
    <property type="entry name" value="GAF-like_dom_sf"/>
</dbReference>
<comment type="caution">
    <text evidence="4">The sequence shown here is derived from an EMBL/GenBank/DDBJ whole genome shotgun (WGS) entry which is preliminary data.</text>
</comment>
<dbReference type="PIRSF" id="PIRSF036625">
    <property type="entry name" value="GAF_ANTAR"/>
    <property type="match status" value="1"/>
</dbReference>
<dbReference type="Gene3D" id="3.30.450.40">
    <property type="match status" value="1"/>
</dbReference>
<protein>
    <recommendedName>
        <fullName evidence="3">ANTAR domain-containing protein</fullName>
    </recommendedName>
</protein>
<feature type="domain" description="ANTAR" evidence="3">
    <location>
        <begin position="164"/>
        <end position="225"/>
    </location>
</feature>
<dbReference type="EMBL" id="JAGIOB010000001">
    <property type="protein sequence ID" value="MBP2416804.1"/>
    <property type="molecule type" value="Genomic_DNA"/>
</dbReference>
<evidence type="ECO:0000259" key="3">
    <source>
        <dbReference type="PROSITE" id="PS50921"/>
    </source>
</evidence>
<organism evidence="4 5">
    <name type="scientific">Microlunatus capsulatus</name>
    <dbReference type="NCBI Taxonomy" id="99117"/>
    <lineage>
        <taxon>Bacteria</taxon>
        <taxon>Bacillati</taxon>
        <taxon>Actinomycetota</taxon>
        <taxon>Actinomycetes</taxon>
        <taxon>Propionibacteriales</taxon>
        <taxon>Propionibacteriaceae</taxon>
        <taxon>Microlunatus</taxon>
    </lineage>
</organism>
<dbReference type="PROSITE" id="PS50921">
    <property type="entry name" value="ANTAR"/>
    <property type="match status" value="1"/>
</dbReference>
<evidence type="ECO:0000313" key="4">
    <source>
        <dbReference type="EMBL" id="MBP2416804.1"/>
    </source>
</evidence>
<dbReference type="InterPro" id="IPR011006">
    <property type="entry name" value="CheY-like_superfamily"/>
</dbReference>
<accession>A0ABS4Z767</accession>
<gene>
    <name evidence="4" type="ORF">JOF54_001726</name>
</gene>
<proteinExistence type="predicted"/>
<name>A0ABS4Z767_9ACTN</name>
<evidence type="ECO:0000256" key="1">
    <source>
        <dbReference type="ARBA" id="ARBA00023015"/>
    </source>
</evidence>